<dbReference type="InterPro" id="IPR011006">
    <property type="entry name" value="CheY-like_superfamily"/>
</dbReference>
<keyword evidence="1" id="KW-0597">Phosphoprotein</keyword>
<evidence type="ECO:0000256" key="1">
    <source>
        <dbReference type="PROSITE-ProRule" id="PRU00169"/>
    </source>
</evidence>
<name>A0ABS9BKR6_9BACT</name>
<dbReference type="PROSITE" id="PS50110">
    <property type="entry name" value="RESPONSE_REGULATORY"/>
    <property type="match status" value="1"/>
</dbReference>
<accession>A0ABS9BKR6</accession>
<dbReference type="PANTHER" id="PTHR44520">
    <property type="entry name" value="RESPONSE REGULATOR RCP1-RELATED"/>
    <property type="match status" value="1"/>
</dbReference>
<evidence type="ECO:0000259" key="2">
    <source>
        <dbReference type="PROSITE" id="PS50110"/>
    </source>
</evidence>
<protein>
    <submittedName>
        <fullName evidence="3">Response regulator</fullName>
    </submittedName>
</protein>
<comment type="caution">
    <text evidence="3">The sequence shown here is derived from an EMBL/GenBank/DDBJ whole genome shotgun (WGS) entry which is preliminary data.</text>
</comment>
<dbReference type="SUPFAM" id="SSF52172">
    <property type="entry name" value="CheY-like"/>
    <property type="match status" value="1"/>
</dbReference>
<dbReference type="RefSeq" id="WP_234867340.1">
    <property type="nucleotide sequence ID" value="NZ_JAKEVY010000004.1"/>
</dbReference>
<dbReference type="EMBL" id="JAKEVY010000004">
    <property type="protein sequence ID" value="MCF1716286.1"/>
    <property type="molecule type" value="Genomic_DNA"/>
</dbReference>
<keyword evidence="4" id="KW-1185">Reference proteome</keyword>
<dbReference type="Pfam" id="PF00072">
    <property type="entry name" value="Response_reg"/>
    <property type="match status" value="1"/>
</dbReference>
<dbReference type="PANTHER" id="PTHR44520:SF2">
    <property type="entry name" value="RESPONSE REGULATOR RCP1"/>
    <property type="match status" value="1"/>
</dbReference>
<dbReference type="CDD" id="cd17557">
    <property type="entry name" value="REC_Rcp-like"/>
    <property type="match status" value="1"/>
</dbReference>
<organism evidence="3 4">
    <name type="scientific">Flavihumibacter fluminis</name>
    <dbReference type="NCBI Taxonomy" id="2909236"/>
    <lineage>
        <taxon>Bacteria</taxon>
        <taxon>Pseudomonadati</taxon>
        <taxon>Bacteroidota</taxon>
        <taxon>Chitinophagia</taxon>
        <taxon>Chitinophagales</taxon>
        <taxon>Chitinophagaceae</taxon>
        <taxon>Flavihumibacter</taxon>
    </lineage>
</organism>
<sequence>MKEFHILLVEDNEGDILMTSESIQEYDPGCHIEVARNGQEAIEKLQSNMEDPLLKKPDLILLDINLPRKNGHEVVAFIKNQLYLSSIPVVILTTSSAPLDIQKAYQAHANSYLTKPTEAEEFSKMVAALVEFWKRNVHL</sequence>
<dbReference type="InterPro" id="IPR052893">
    <property type="entry name" value="TCS_response_regulator"/>
</dbReference>
<dbReference type="InterPro" id="IPR001789">
    <property type="entry name" value="Sig_transdc_resp-reg_receiver"/>
</dbReference>
<gene>
    <name evidence="3" type="ORF">L0U88_16710</name>
</gene>
<reference evidence="3 4" key="1">
    <citation type="submission" date="2022-01" db="EMBL/GenBank/DDBJ databases">
        <title>Flavihumibacter sp. nov., isolated from sediment of a river.</title>
        <authorList>
            <person name="Liu H."/>
        </authorList>
    </citation>
    <scope>NUCLEOTIDE SEQUENCE [LARGE SCALE GENOMIC DNA]</scope>
    <source>
        <strain evidence="3 4">RY-1</strain>
    </source>
</reference>
<dbReference type="Gene3D" id="3.40.50.2300">
    <property type="match status" value="1"/>
</dbReference>
<feature type="domain" description="Response regulatory" evidence="2">
    <location>
        <begin position="5"/>
        <end position="130"/>
    </location>
</feature>
<dbReference type="SMART" id="SM00448">
    <property type="entry name" value="REC"/>
    <property type="match status" value="1"/>
</dbReference>
<evidence type="ECO:0000313" key="3">
    <source>
        <dbReference type="EMBL" id="MCF1716286.1"/>
    </source>
</evidence>
<feature type="modified residue" description="4-aspartylphosphate" evidence="1">
    <location>
        <position position="63"/>
    </location>
</feature>
<dbReference type="Proteomes" id="UP001200145">
    <property type="component" value="Unassembled WGS sequence"/>
</dbReference>
<proteinExistence type="predicted"/>
<evidence type="ECO:0000313" key="4">
    <source>
        <dbReference type="Proteomes" id="UP001200145"/>
    </source>
</evidence>